<dbReference type="OrthoDB" id="419167at2759"/>
<protein>
    <submittedName>
        <fullName evidence="6">Cmp-sialic acid transporter</fullName>
    </submittedName>
</protein>
<evidence type="ECO:0000256" key="4">
    <source>
        <dbReference type="ARBA" id="ARBA00023136"/>
    </source>
</evidence>
<keyword evidence="3 5" id="KW-1133">Transmembrane helix</keyword>
<dbReference type="PANTHER" id="PTHR10231">
    <property type="entry name" value="NUCLEOTIDE-SUGAR TRANSMEMBRANE TRANSPORTER"/>
    <property type="match status" value="1"/>
</dbReference>
<keyword evidence="7" id="KW-1185">Reference proteome</keyword>
<dbReference type="AlphaFoldDB" id="A0A0M0JPK0"/>
<comment type="caution">
    <text evidence="6">The sequence shown here is derived from an EMBL/GenBank/DDBJ whole genome shotgun (WGS) entry which is preliminary data.</text>
</comment>
<evidence type="ECO:0000256" key="3">
    <source>
        <dbReference type="ARBA" id="ARBA00022989"/>
    </source>
</evidence>
<evidence type="ECO:0000256" key="5">
    <source>
        <dbReference type="SAM" id="Phobius"/>
    </source>
</evidence>
<name>A0A0M0JPK0_9EUKA</name>
<dbReference type="GO" id="GO:0015165">
    <property type="term" value="F:pyrimidine nucleotide-sugar transmembrane transporter activity"/>
    <property type="evidence" value="ECO:0007669"/>
    <property type="project" value="InterPro"/>
</dbReference>
<organism evidence="6 7">
    <name type="scientific">Chrysochromulina tobinii</name>
    <dbReference type="NCBI Taxonomy" id="1460289"/>
    <lineage>
        <taxon>Eukaryota</taxon>
        <taxon>Haptista</taxon>
        <taxon>Haptophyta</taxon>
        <taxon>Prymnesiophyceae</taxon>
        <taxon>Prymnesiales</taxon>
        <taxon>Chrysochromulinaceae</taxon>
        <taxon>Chrysochromulina</taxon>
    </lineage>
</organism>
<dbReference type="Pfam" id="PF04142">
    <property type="entry name" value="Nuc_sug_transp"/>
    <property type="match status" value="1"/>
</dbReference>
<evidence type="ECO:0000313" key="6">
    <source>
        <dbReference type="EMBL" id="KOO28506.1"/>
    </source>
</evidence>
<gene>
    <name evidence="6" type="ORF">Ctob_003608</name>
</gene>
<dbReference type="InterPro" id="IPR037185">
    <property type="entry name" value="EmrE-like"/>
</dbReference>
<comment type="subcellular location">
    <subcellularLocation>
        <location evidence="1">Membrane</location>
        <topology evidence="1">Multi-pass membrane protein</topology>
    </subcellularLocation>
</comment>
<sequence length="276" mass="29880">MSSVLGLDTPLKRGIFVGYVLLWVSSHLLIYASKRAGAPDFNATSVVLLTELIKLIMATSFYVTYDGSLAQMVQATRDSVPLLLKYAVPALLYCVYNNLVYINLSTFDPGTYNVLMQARIVMTGVLYQVLFTKRLSRNQWLGIVLITLGCMCKEADKLTSSTSLSASARAWLLLLAQLLASVFAGVYTELLLKGGDGGLARGVTTNLQNAYMYLHSIVWNGAFLMAQGRLGEAVAPENLAAICTPTILAIMAIMSSVGLVTGYFLKHLDSLSSAPN</sequence>
<evidence type="ECO:0000256" key="2">
    <source>
        <dbReference type="ARBA" id="ARBA00022692"/>
    </source>
</evidence>
<feature type="transmembrane region" description="Helical" evidence="5">
    <location>
        <begin position="239"/>
        <end position="265"/>
    </location>
</feature>
<proteinExistence type="predicted"/>
<feature type="transmembrane region" description="Helical" evidence="5">
    <location>
        <begin position="86"/>
        <end position="104"/>
    </location>
</feature>
<dbReference type="InterPro" id="IPR007271">
    <property type="entry name" value="Nuc_sug_transpt"/>
</dbReference>
<feature type="transmembrane region" description="Helical" evidence="5">
    <location>
        <begin position="15"/>
        <end position="33"/>
    </location>
</feature>
<evidence type="ECO:0000313" key="7">
    <source>
        <dbReference type="Proteomes" id="UP000037460"/>
    </source>
</evidence>
<feature type="transmembrane region" description="Helical" evidence="5">
    <location>
        <begin position="45"/>
        <end position="65"/>
    </location>
</feature>
<evidence type="ECO:0000256" key="1">
    <source>
        <dbReference type="ARBA" id="ARBA00004141"/>
    </source>
</evidence>
<feature type="transmembrane region" description="Helical" evidence="5">
    <location>
        <begin position="210"/>
        <end position="227"/>
    </location>
</feature>
<accession>A0A0M0JPK0</accession>
<dbReference type="SUPFAM" id="SSF103481">
    <property type="entry name" value="Multidrug resistance efflux transporter EmrE"/>
    <property type="match status" value="1"/>
</dbReference>
<feature type="transmembrane region" description="Helical" evidence="5">
    <location>
        <begin position="170"/>
        <end position="190"/>
    </location>
</feature>
<reference evidence="7" key="1">
    <citation type="journal article" date="2015" name="PLoS Genet.">
        <title>Genome Sequence and Transcriptome Analyses of Chrysochromulina tobin: Metabolic Tools for Enhanced Algal Fitness in the Prominent Order Prymnesiales (Haptophyceae).</title>
        <authorList>
            <person name="Hovde B.T."/>
            <person name="Deodato C.R."/>
            <person name="Hunsperger H.M."/>
            <person name="Ryken S.A."/>
            <person name="Yost W."/>
            <person name="Jha R.K."/>
            <person name="Patterson J."/>
            <person name="Monnat R.J. Jr."/>
            <person name="Barlow S.B."/>
            <person name="Starkenburg S.R."/>
            <person name="Cattolico R.A."/>
        </authorList>
    </citation>
    <scope>NUCLEOTIDE SEQUENCE</scope>
    <source>
        <strain evidence="7">CCMP291</strain>
    </source>
</reference>
<keyword evidence="2 5" id="KW-0812">Transmembrane</keyword>
<dbReference type="EMBL" id="JWZX01002561">
    <property type="protein sequence ID" value="KOO28506.1"/>
    <property type="molecule type" value="Genomic_DNA"/>
</dbReference>
<dbReference type="GO" id="GO:0000139">
    <property type="term" value="C:Golgi membrane"/>
    <property type="evidence" value="ECO:0007669"/>
    <property type="project" value="InterPro"/>
</dbReference>
<dbReference type="Proteomes" id="UP000037460">
    <property type="component" value="Unassembled WGS sequence"/>
</dbReference>
<keyword evidence="4 5" id="KW-0472">Membrane</keyword>